<dbReference type="InterPro" id="IPR024524">
    <property type="entry name" value="DUF3800"/>
</dbReference>
<organism evidence="1">
    <name type="scientific">Serratia marcescens</name>
    <dbReference type="NCBI Taxonomy" id="615"/>
    <lineage>
        <taxon>Bacteria</taxon>
        <taxon>Pseudomonadati</taxon>
        <taxon>Pseudomonadota</taxon>
        <taxon>Gammaproteobacteria</taxon>
        <taxon>Enterobacterales</taxon>
        <taxon>Yersiniaceae</taxon>
        <taxon>Serratia</taxon>
    </lineage>
</organism>
<reference evidence="1" key="1">
    <citation type="submission" date="2016-05" db="EMBL/GenBank/DDBJ databases">
        <authorList>
            <person name="Cock P.J.A."/>
            <person name="Cock P.J.A."/>
        </authorList>
    </citation>
    <scope>NUCLEOTIDE SEQUENCE</scope>
    <source>
        <strain evidence="1">PWN146_assembly</strain>
    </source>
</reference>
<protein>
    <recommendedName>
        <fullName evidence="2">DUF3800 domain-containing protein</fullName>
    </recommendedName>
</protein>
<dbReference type="AlphaFoldDB" id="A0A1C3HI10"/>
<dbReference type="RefSeq" id="WP_147824185.1">
    <property type="nucleotide sequence ID" value="NZ_CAYAJR010000005.1"/>
</dbReference>
<dbReference type="Pfam" id="PF12686">
    <property type="entry name" value="DUF3800"/>
    <property type="match status" value="1"/>
</dbReference>
<evidence type="ECO:0000313" key="1">
    <source>
        <dbReference type="EMBL" id="SAY44667.1"/>
    </source>
</evidence>
<proteinExistence type="predicted"/>
<name>A0A1C3HI10_SERMA</name>
<sequence length="287" mass="33967">MPEENDNATQLDLDPPLNVKRWLIACDESGIDGQKYYGFGSLWMLWQRRGDFRREFEAILANKGFRNEVKWKKAHSESMYRVSEDLIDFFFRKQWLAFHCVVVKKSLVNKNYHDGDYDLARRKHFTMLLTRKMKYVINAHPNYDHEFRFWVDPIASRYKKADEEAEKISVNILNKEIIGKSFQGKVVITEHDSKSQPAIQLCDFLLGGVMSAFQEKAENERKVSTQKNIAKYLGWDDLASDTFPRERKFNIWHFDDAELLNNGVRHFSKTRKVNLLHPLQDRNLQKK</sequence>
<dbReference type="EMBL" id="LT575490">
    <property type="protein sequence ID" value="SAY44667.1"/>
    <property type="molecule type" value="Genomic_DNA"/>
</dbReference>
<evidence type="ECO:0008006" key="2">
    <source>
        <dbReference type="Google" id="ProtNLM"/>
    </source>
</evidence>
<accession>A0A1C3HI10</accession>
<gene>
    <name evidence="1" type="ORF">PWN146_03378</name>
</gene>